<evidence type="ECO:0000313" key="3">
    <source>
        <dbReference type="Proteomes" id="UP000287033"/>
    </source>
</evidence>
<reference evidence="2 3" key="1">
    <citation type="journal article" date="2018" name="Nat. Ecol. Evol.">
        <title>Shark genomes provide insights into elasmobranch evolution and the origin of vertebrates.</title>
        <authorList>
            <person name="Hara Y"/>
            <person name="Yamaguchi K"/>
            <person name="Onimaru K"/>
            <person name="Kadota M"/>
            <person name="Koyanagi M"/>
            <person name="Keeley SD"/>
            <person name="Tatsumi K"/>
            <person name="Tanaka K"/>
            <person name="Motone F"/>
            <person name="Kageyama Y"/>
            <person name="Nozu R"/>
            <person name="Adachi N"/>
            <person name="Nishimura O"/>
            <person name="Nakagawa R"/>
            <person name="Tanegashima C"/>
            <person name="Kiyatake I"/>
            <person name="Matsumoto R"/>
            <person name="Murakumo K"/>
            <person name="Nishida K"/>
            <person name="Terakita A"/>
            <person name="Kuratani S"/>
            <person name="Sato K"/>
            <person name="Hyodo S Kuraku.S."/>
        </authorList>
    </citation>
    <scope>NUCLEOTIDE SEQUENCE [LARGE SCALE GENOMIC DNA]</scope>
</reference>
<evidence type="ECO:0000313" key="2">
    <source>
        <dbReference type="EMBL" id="GCC36690.1"/>
    </source>
</evidence>
<dbReference type="Proteomes" id="UP000287033">
    <property type="component" value="Unassembled WGS sequence"/>
</dbReference>
<protein>
    <submittedName>
        <fullName evidence="2">Uncharacterized protein</fullName>
    </submittedName>
</protein>
<name>A0A401T230_CHIPU</name>
<evidence type="ECO:0000256" key="1">
    <source>
        <dbReference type="SAM" id="MobiDB-lite"/>
    </source>
</evidence>
<dbReference type="AlphaFoldDB" id="A0A401T230"/>
<feature type="compositionally biased region" description="Basic residues" evidence="1">
    <location>
        <begin position="58"/>
        <end position="74"/>
    </location>
</feature>
<dbReference type="EMBL" id="BEZZ01000868">
    <property type="protein sequence ID" value="GCC36690.1"/>
    <property type="molecule type" value="Genomic_DNA"/>
</dbReference>
<keyword evidence="3" id="KW-1185">Reference proteome</keyword>
<sequence length="83" mass="8829">MTALGPPRSPPSRLSVCLPVPRAARSPARLSSPILKCPLTDRSAGHADGGETPPRGHVGARHARSRHAANHRARPVTSTRERC</sequence>
<accession>A0A401T230</accession>
<comment type="caution">
    <text evidence="2">The sequence shown here is derived from an EMBL/GenBank/DDBJ whole genome shotgun (WGS) entry which is preliminary data.</text>
</comment>
<organism evidence="2 3">
    <name type="scientific">Chiloscyllium punctatum</name>
    <name type="common">Brownbanded bambooshark</name>
    <name type="synonym">Hemiscyllium punctatum</name>
    <dbReference type="NCBI Taxonomy" id="137246"/>
    <lineage>
        <taxon>Eukaryota</taxon>
        <taxon>Metazoa</taxon>
        <taxon>Chordata</taxon>
        <taxon>Craniata</taxon>
        <taxon>Vertebrata</taxon>
        <taxon>Chondrichthyes</taxon>
        <taxon>Elasmobranchii</taxon>
        <taxon>Galeomorphii</taxon>
        <taxon>Galeoidea</taxon>
        <taxon>Orectolobiformes</taxon>
        <taxon>Hemiscylliidae</taxon>
        <taxon>Chiloscyllium</taxon>
    </lineage>
</organism>
<feature type="region of interest" description="Disordered" evidence="1">
    <location>
        <begin position="39"/>
        <end position="83"/>
    </location>
</feature>
<gene>
    <name evidence="2" type="ORF">chiPu_0015188</name>
</gene>
<proteinExistence type="predicted"/>